<evidence type="ECO:0000313" key="5">
    <source>
        <dbReference type="Proteomes" id="UP000618445"/>
    </source>
</evidence>
<feature type="domain" description="N-acetyltransferase" evidence="3">
    <location>
        <begin position="1"/>
        <end position="154"/>
    </location>
</feature>
<comment type="similarity">
    <text evidence="1">Belongs to the TrhO family.</text>
</comment>
<dbReference type="PANTHER" id="PTHR43268:SF3">
    <property type="entry name" value="RHODANESE-LIKE DOMAIN-CONTAINING PROTEIN 7-RELATED"/>
    <property type="match status" value="1"/>
</dbReference>
<dbReference type="PROSITE" id="PS50206">
    <property type="entry name" value="RHODANESE_3"/>
    <property type="match status" value="1"/>
</dbReference>
<name>A0ABR8CBG3_9CYAN</name>
<dbReference type="HAMAP" id="MF_00469">
    <property type="entry name" value="TrhO"/>
    <property type="match status" value="1"/>
</dbReference>
<dbReference type="PROSITE" id="PS51186">
    <property type="entry name" value="GNAT"/>
    <property type="match status" value="1"/>
</dbReference>
<dbReference type="CDD" id="cd04301">
    <property type="entry name" value="NAT_SF"/>
    <property type="match status" value="1"/>
</dbReference>
<dbReference type="SUPFAM" id="SSF52821">
    <property type="entry name" value="Rhodanese/Cell cycle control phosphatase"/>
    <property type="match status" value="1"/>
</dbReference>
<dbReference type="EMBL" id="JACJQY010000016">
    <property type="protein sequence ID" value="MBD2317510.1"/>
    <property type="molecule type" value="Genomic_DNA"/>
</dbReference>
<keyword evidence="1" id="KW-0819">tRNA processing</keyword>
<dbReference type="Gene3D" id="3.40.250.10">
    <property type="entry name" value="Rhodanese-like domain"/>
    <property type="match status" value="1"/>
</dbReference>
<dbReference type="CDD" id="cd01518">
    <property type="entry name" value="RHOD_YceA"/>
    <property type="match status" value="1"/>
</dbReference>
<dbReference type="SUPFAM" id="SSF55729">
    <property type="entry name" value="Acyl-CoA N-acyltransferases (Nat)"/>
    <property type="match status" value="1"/>
</dbReference>
<dbReference type="NCBIfam" id="NF001136">
    <property type="entry name" value="PRK00142.1-4"/>
    <property type="match status" value="1"/>
</dbReference>
<dbReference type="InterPro" id="IPR036873">
    <property type="entry name" value="Rhodanese-like_dom_sf"/>
</dbReference>
<comment type="catalytic activity">
    <reaction evidence="1">
        <text>uridine(34) in tRNA + AH2 + O2 = 5-hydroxyuridine(34) in tRNA + A + H2O</text>
        <dbReference type="Rhea" id="RHEA:64224"/>
        <dbReference type="Rhea" id="RHEA-COMP:11727"/>
        <dbReference type="Rhea" id="RHEA-COMP:13381"/>
        <dbReference type="ChEBI" id="CHEBI:13193"/>
        <dbReference type="ChEBI" id="CHEBI:15377"/>
        <dbReference type="ChEBI" id="CHEBI:15379"/>
        <dbReference type="ChEBI" id="CHEBI:17499"/>
        <dbReference type="ChEBI" id="CHEBI:65315"/>
        <dbReference type="ChEBI" id="CHEBI:136877"/>
    </reaction>
</comment>
<dbReference type="InterPro" id="IPR016181">
    <property type="entry name" value="Acyl_CoA_acyltransferase"/>
</dbReference>
<dbReference type="PANTHER" id="PTHR43268">
    <property type="entry name" value="THIOSULFATE SULFURTRANSFERASE/RHODANESE-LIKE DOMAIN-CONTAINING PROTEIN 2"/>
    <property type="match status" value="1"/>
</dbReference>
<evidence type="ECO:0000313" key="4">
    <source>
        <dbReference type="EMBL" id="MBD2317510.1"/>
    </source>
</evidence>
<dbReference type="SMART" id="SM00450">
    <property type="entry name" value="RHOD"/>
    <property type="match status" value="1"/>
</dbReference>
<dbReference type="InterPro" id="IPR020936">
    <property type="entry name" value="TrhO"/>
</dbReference>
<dbReference type="Proteomes" id="UP000618445">
    <property type="component" value="Unassembled WGS sequence"/>
</dbReference>
<reference evidence="4 5" key="1">
    <citation type="journal article" date="2020" name="ISME J.">
        <title>Comparative genomics reveals insights into cyanobacterial evolution and habitat adaptation.</title>
        <authorList>
            <person name="Chen M.Y."/>
            <person name="Teng W.K."/>
            <person name="Zhao L."/>
            <person name="Hu C.X."/>
            <person name="Zhou Y.K."/>
            <person name="Han B.P."/>
            <person name="Song L.R."/>
            <person name="Shu W.S."/>
        </authorList>
    </citation>
    <scope>NUCLEOTIDE SEQUENCE [LARGE SCALE GENOMIC DNA]</scope>
    <source>
        <strain evidence="4 5">FACHB-1050</strain>
    </source>
</reference>
<dbReference type="Pfam" id="PF13673">
    <property type="entry name" value="Acetyltransf_10"/>
    <property type="match status" value="1"/>
</dbReference>
<evidence type="ECO:0000259" key="2">
    <source>
        <dbReference type="PROSITE" id="PS50206"/>
    </source>
</evidence>
<comment type="function">
    <text evidence="1">Catalyzes oxygen-dependent 5-hydroxyuridine (ho5U) modification at position 34 in tRNAs.</text>
</comment>
<dbReference type="Pfam" id="PF17773">
    <property type="entry name" value="UPF0176_N"/>
    <property type="match status" value="1"/>
</dbReference>
<evidence type="ECO:0000256" key="1">
    <source>
        <dbReference type="HAMAP-Rule" id="MF_00469"/>
    </source>
</evidence>
<protein>
    <recommendedName>
        <fullName evidence="1">tRNA uridine(34) hydroxylase</fullName>
        <ecNumber evidence="1">1.14.-.-</ecNumber>
    </recommendedName>
    <alternativeName>
        <fullName evidence="1">tRNA hydroxylation protein O</fullName>
    </alternativeName>
</protein>
<dbReference type="InterPro" id="IPR000182">
    <property type="entry name" value="GNAT_dom"/>
</dbReference>
<organism evidence="4 5">
    <name type="scientific">Phormidium tenue FACHB-1050</name>
    <dbReference type="NCBI Taxonomy" id="2692857"/>
    <lineage>
        <taxon>Bacteria</taxon>
        <taxon>Bacillati</taxon>
        <taxon>Cyanobacteriota</taxon>
        <taxon>Cyanophyceae</taxon>
        <taxon>Oscillatoriophycideae</taxon>
        <taxon>Oscillatoriales</taxon>
        <taxon>Oscillatoriaceae</taxon>
        <taxon>Phormidium</taxon>
    </lineage>
</organism>
<feature type="domain" description="Rhodanese" evidence="2">
    <location>
        <begin position="282"/>
        <end position="376"/>
    </location>
</feature>
<gene>
    <name evidence="1" type="primary">trhO</name>
    <name evidence="4" type="ORF">H6G05_11720</name>
</gene>
<dbReference type="Pfam" id="PF00581">
    <property type="entry name" value="Rhodanese"/>
    <property type="match status" value="1"/>
</dbReference>
<keyword evidence="5" id="KW-1185">Reference proteome</keyword>
<accession>A0ABR8CBG3</accession>
<keyword evidence="1" id="KW-0560">Oxidoreductase</keyword>
<comment type="caution">
    <text evidence="4">The sequence shown here is derived from an EMBL/GenBank/DDBJ whole genome shotgun (WGS) entry which is preliminary data.</text>
</comment>
<dbReference type="Gene3D" id="3.30.70.100">
    <property type="match status" value="1"/>
</dbReference>
<evidence type="ECO:0000259" key="3">
    <source>
        <dbReference type="PROSITE" id="PS51186"/>
    </source>
</evidence>
<dbReference type="InterPro" id="IPR001763">
    <property type="entry name" value="Rhodanese-like_dom"/>
</dbReference>
<sequence>MLIRLFQKQDSDQIAKLFHDTIREVNIRDYSPAQVQAWAPDDLYFTNWTEDCTSNFTYVAEEEGEIIGFAQLETNGHIDCFFCHKDYQRCGVGTRLYQAIEAKALELKIERLFVEVSITARAFFKSRGFSVVTEQQVTCRGEKLTNFVMEKSLAKYLEKPEPFVVATFYHFADLADYVSMRPVITDFCNSHELKGVILLAQEGINSTIAGSREGIDALLSYLRSDSRLQGLEHKESYCDVMPYNKLRVRLKKELVKFGVSDIDPSKEVGTYVNPQDWNQLISDPDVLVIDTRNIYEVEFGTFKGAIDPNLDFFHEFPKYVEENLSDRKQQKIAMFCTGGIRCEKASAYMLAQGFDEVYHLKGGILKYLAEIPPEESLWEGECFVFDDRITTNGSAIQNPKE</sequence>
<dbReference type="EC" id="1.14.-.-" evidence="1"/>
<dbReference type="RefSeq" id="WP_190578351.1">
    <property type="nucleotide sequence ID" value="NZ_CAWPQU010000008.1"/>
</dbReference>
<dbReference type="InterPro" id="IPR040503">
    <property type="entry name" value="TRHO_N"/>
</dbReference>
<proteinExistence type="inferred from homology"/>
<dbReference type="Gene3D" id="3.40.630.30">
    <property type="match status" value="1"/>
</dbReference>